<evidence type="ECO:0000256" key="1">
    <source>
        <dbReference type="SAM" id="Coils"/>
    </source>
</evidence>
<accession>A0A7T0G474</accession>
<evidence type="ECO:0000313" key="2">
    <source>
        <dbReference type="EMBL" id="QPJ66079.1"/>
    </source>
</evidence>
<feature type="coiled-coil region" evidence="1">
    <location>
        <begin position="42"/>
        <end position="73"/>
    </location>
</feature>
<dbReference type="EMBL" id="CP048620">
    <property type="protein sequence ID" value="QPJ66079.1"/>
    <property type="molecule type" value="Genomic_DNA"/>
</dbReference>
<dbReference type="AlphaFoldDB" id="A0A7T0G474"/>
<proteinExistence type="predicted"/>
<name>A0A7T0G474_9BACT</name>
<dbReference type="Proteomes" id="UP000594464">
    <property type="component" value="Chromosome"/>
</dbReference>
<gene>
    <name evidence="2" type="ORF">G3M78_12030</name>
</gene>
<organism evidence="2 3">
    <name type="scientific">Candidatus Nitrohelix vancouverensis</name>
    <dbReference type="NCBI Taxonomy" id="2705534"/>
    <lineage>
        <taxon>Bacteria</taxon>
        <taxon>Pseudomonadati</taxon>
        <taxon>Nitrospinota/Tectimicrobiota group</taxon>
        <taxon>Nitrospinota</taxon>
        <taxon>Nitrospinia</taxon>
        <taxon>Nitrospinales</taxon>
        <taxon>Nitrospinaceae</taxon>
        <taxon>Candidatus Nitrohelix</taxon>
    </lineage>
</organism>
<protein>
    <submittedName>
        <fullName evidence="2">Uncharacterized protein</fullName>
    </submittedName>
</protein>
<dbReference type="KEGG" id="nva:G3M78_12030"/>
<evidence type="ECO:0000313" key="3">
    <source>
        <dbReference type="Proteomes" id="UP000594464"/>
    </source>
</evidence>
<sequence length="273" mass="31119">MDIEKKSSSMAEENHSAGERANSMLNEFQLLTQTFRKALLFKENVRNSLDRKRVELKRQERENNARLQTLENNIRIYSLNTDRIVQNLEELDQKEKNIKQSYEKLLHGSAENPAEAVLAMSEAGGTGAATHVTLDSLIKKRKDYLDNLDKSFKQMDAELLSIETLRQEILFARDEILNKKEKALLKKESILEMGEKISEGLERVDSELGKSINEEQMMTESLRDLLQRIADSMELTEETDRLLFSTLTAAESKNCYESANASVLDDEASPPTS</sequence>
<reference evidence="3" key="1">
    <citation type="submission" date="2020-02" db="EMBL/GenBank/DDBJ databases">
        <title>Genomic and physiological characterization of two novel Nitrospinaceae genera.</title>
        <authorList>
            <person name="Mueller A.J."/>
            <person name="Jung M.-Y."/>
            <person name="Strachan C.R."/>
            <person name="Herbold C.W."/>
            <person name="Kirkegaard R.H."/>
            <person name="Daims H."/>
        </authorList>
    </citation>
    <scope>NUCLEOTIDE SEQUENCE [LARGE SCALE GENOMIC DNA]</scope>
</reference>
<keyword evidence="1" id="KW-0175">Coiled coil</keyword>